<dbReference type="PANTHER" id="PTHR36460:SF1">
    <property type="entry name" value="UPF0132 DOMAIN PROTEIN (AFU_ORTHOLOGUE AFUA_3G10255)"/>
    <property type="match status" value="1"/>
</dbReference>
<dbReference type="PANTHER" id="PTHR36460">
    <property type="entry name" value="UPF0132 DOMAIN PROTEIN (AFU_ORTHOLOGUE AFUA_3G10255)"/>
    <property type="match status" value="1"/>
</dbReference>
<sequence length="163" mass="17926">MEEEKHESKPEENNEAKPEEKTPSEPAKTAASSETETIGTKVDAETSSGLEPNLAALLAYLFGWISGLIFYLIETKNKYVRFHALQSILFSIAYFVVFFVIGTIFSVLGSMPGAGLLFASLGGLFSMVFGIGFFVVWIMLMVKAYKGEKWLLPIIGDIAEKNA</sequence>
<dbReference type="GO" id="GO:0016020">
    <property type="term" value="C:membrane"/>
    <property type="evidence" value="ECO:0007669"/>
    <property type="project" value="UniProtKB-SubCell"/>
</dbReference>
<dbReference type="Pfam" id="PF09685">
    <property type="entry name" value="MamF_MmsF"/>
    <property type="match status" value="1"/>
</dbReference>
<evidence type="ECO:0000256" key="5">
    <source>
        <dbReference type="SAM" id="MobiDB-lite"/>
    </source>
</evidence>
<protein>
    <recommendedName>
        <fullName evidence="8">DUF4870 domain-containing protein</fullName>
    </recommendedName>
</protein>
<feature type="transmembrane region" description="Helical" evidence="6">
    <location>
        <begin position="85"/>
        <end position="108"/>
    </location>
</feature>
<gene>
    <name evidence="7" type="ORF">LCGC14_2592920</name>
</gene>
<reference evidence="7" key="1">
    <citation type="journal article" date="2015" name="Nature">
        <title>Complex archaea that bridge the gap between prokaryotes and eukaryotes.</title>
        <authorList>
            <person name="Spang A."/>
            <person name="Saw J.H."/>
            <person name="Jorgensen S.L."/>
            <person name="Zaremba-Niedzwiedzka K."/>
            <person name="Martijn J."/>
            <person name="Lind A.E."/>
            <person name="van Eijk R."/>
            <person name="Schleper C."/>
            <person name="Guy L."/>
            <person name="Ettema T.J."/>
        </authorList>
    </citation>
    <scope>NUCLEOTIDE SEQUENCE</scope>
</reference>
<accession>A0A0F9CM78</accession>
<evidence type="ECO:0000256" key="4">
    <source>
        <dbReference type="ARBA" id="ARBA00023136"/>
    </source>
</evidence>
<organism evidence="7">
    <name type="scientific">marine sediment metagenome</name>
    <dbReference type="NCBI Taxonomy" id="412755"/>
    <lineage>
        <taxon>unclassified sequences</taxon>
        <taxon>metagenomes</taxon>
        <taxon>ecological metagenomes</taxon>
    </lineage>
</organism>
<comment type="caution">
    <text evidence="7">The sequence shown here is derived from an EMBL/GenBank/DDBJ whole genome shotgun (WGS) entry which is preliminary data.</text>
</comment>
<evidence type="ECO:0000256" key="3">
    <source>
        <dbReference type="ARBA" id="ARBA00022989"/>
    </source>
</evidence>
<evidence type="ECO:0008006" key="8">
    <source>
        <dbReference type="Google" id="ProtNLM"/>
    </source>
</evidence>
<keyword evidence="2 6" id="KW-0812">Transmembrane</keyword>
<keyword evidence="4 6" id="KW-0472">Membrane</keyword>
<dbReference type="AlphaFoldDB" id="A0A0F9CM78"/>
<comment type="subcellular location">
    <subcellularLocation>
        <location evidence="1">Membrane</location>
        <topology evidence="1">Multi-pass membrane protein</topology>
    </subcellularLocation>
</comment>
<evidence type="ECO:0000256" key="2">
    <source>
        <dbReference type="ARBA" id="ARBA00022692"/>
    </source>
</evidence>
<dbReference type="InterPro" id="IPR019109">
    <property type="entry name" value="MamF_MmsF"/>
</dbReference>
<keyword evidence="3 6" id="KW-1133">Transmembrane helix</keyword>
<feature type="compositionally biased region" description="Basic and acidic residues" evidence="5">
    <location>
        <begin position="1"/>
        <end position="23"/>
    </location>
</feature>
<evidence type="ECO:0000313" key="7">
    <source>
        <dbReference type="EMBL" id="KKL06751.1"/>
    </source>
</evidence>
<feature type="region of interest" description="Disordered" evidence="5">
    <location>
        <begin position="1"/>
        <end position="44"/>
    </location>
</feature>
<evidence type="ECO:0000256" key="6">
    <source>
        <dbReference type="SAM" id="Phobius"/>
    </source>
</evidence>
<name>A0A0F9CM78_9ZZZZ</name>
<feature type="transmembrane region" description="Helical" evidence="6">
    <location>
        <begin position="114"/>
        <end position="140"/>
    </location>
</feature>
<evidence type="ECO:0000256" key="1">
    <source>
        <dbReference type="ARBA" id="ARBA00004141"/>
    </source>
</evidence>
<feature type="transmembrane region" description="Helical" evidence="6">
    <location>
        <begin position="54"/>
        <end position="73"/>
    </location>
</feature>
<proteinExistence type="predicted"/>
<dbReference type="EMBL" id="LAZR01043576">
    <property type="protein sequence ID" value="KKL06751.1"/>
    <property type="molecule type" value="Genomic_DNA"/>
</dbReference>